<dbReference type="MEROPS" id="C82.001"/>
<evidence type="ECO:0000256" key="2">
    <source>
        <dbReference type="ARBA" id="ARBA00022679"/>
    </source>
</evidence>
<dbReference type="PANTHER" id="PTHR30582">
    <property type="entry name" value="L,D-TRANSPEPTIDASE"/>
    <property type="match status" value="1"/>
</dbReference>
<dbReference type="GO" id="GO:0071555">
    <property type="term" value="P:cell wall organization"/>
    <property type="evidence" value="ECO:0007669"/>
    <property type="project" value="UniProtKB-UniRule"/>
</dbReference>
<dbReference type="CDD" id="cd16913">
    <property type="entry name" value="YkuD_like"/>
    <property type="match status" value="1"/>
</dbReference>
<dbReference type="GO" id="GO:0071972">
    <property type="term" value="F:peptidoglycan L,D-transpeptidase activity"/>
    <property type="evidence" value="ECO:0007669"/>
    <property type="project" value="TreeGrafter"/>
</dbReference>
<dbReference type="SUPFAM" id="SSF141523">
    <property type="entry name" value="L,D-transpeptidase catalytic domain-like"/>
    <property type="match status" value="1"/>
</dbReference>
<dbReference type="InterPro" id="IPR022029">
    <property type="entry name" value="YoaR-like_PG-bd"/>
</dbReference>
<dbReference type="Gene3D" id="2.40.440.10">
    <property type="entry name" value="L,D-transpeptidase catalytic domain-like"/>
    <property type="match status" value="1"/>
</dbReference>
<dbReference type="UniPathway" id="UPA00219"/>
<dbReference type="SUPFAM" id="SSF143985">
    <property type="entry name" value="L,D-transpeptidase pre-catalytic domain-like"/>
    <property type="match status" value="1"/>
</dbReference>
<dbReference type="InterPro" id="IPR038054">
    <property type="entry name" value="LD_TPept-like_central_sf"/>
</dbReference>
<dbReference type="RefSeq" id="WP_006309100.1">
    <property type="nucleotide sequence ID" value="NZ_JH601133.1"/>
</dbReference>
<sequence length="462" mass="52311">MRRFMKGLTVLFVLTLLVLGAYAFGIGYYANRFQANTKIANVDVSNLTLVQAEELIEEEMLDHKVTLNENGKSIGTIELKDLDPVLTNKGVIEKVYKSQNPNHWLFYYFQGDTYDASLLSGVEMDHKLLTERLKALGVDNTNRTAPKDAQLDYQEGKGYELAEEETGNQIDLAELMAGFYQELSHEDSQLELSDYYSQPKVTSQDEDLQAIYQEVEEALSTKITLTIKDHKEVIPKEEIAKWVYFDENNEIVYDETLVSEFLKTYNEKYASYLNPRQFQSTNQGTVTVQPGTLGWSIDRETEAKQIVADLYAQKDVERDPAIIGTGYDLPGNEIGDTYVEVDLTYQTMYVYQNGQMVISTPIVSGRAGIADTIPGAYAIWNKEIDAKLKGYNWIYEKEYTTPVKYWMPFDTVGQGIHDASWQPTFGGDWYLSNGSLGCINTPTNVMAQVFNTVEVGTPVIIF</sequence>
<comment type="pathway">
    <text evidence="1 6">Cell wall biogenesis; peptidoglycan biosynthesis.</text>
</comment>
<dbReference type="PATRIC" id="fig|883113.3.peg.960"/>
<accession>H3NJC6</accession>
<dbReference type="Pfam" id="PF12229">
    <property type="entry name" value="PG_binding_4"/>
    <property type="match status" value="2"/>
</dbReference>
<keyword evidence="3 6" id="KW-0133">Cell shape</keyword>
<dbReference type="EMBL" id="AGEG01000012">
    <property type="protein sequence ID" value="EHR36930.1"/>
    <property type="molecule type" value="Genomic_DNA"/>
</dbReference>
<dbReference type="eggNOG" id="COG1376">
    <property type="taxonomic scope" value="Bacteria"/>
</dbReference>
<feature type="domain" description="L,D-TPase catalytic" evidence="7">
    <location>
        <begin position="337"/>
        <end position="462"/>
    </location>
</feature>
<proteinExistence type="predicted"/>
<gene>
    <name evidence="8" type="ORF">HMPREF9708_00965</name>
</gene>
<protein>
    <recommendedName>
        <fullName evidence="7">L,D-TPase catalytic domain-containing protein</fullName>
    </recommendedName>
</protein>
<evidence type="ECO:0000313" key="8">
    <source>
        <dbReference type="EMBL" id="EHR36930.1"/>
    </source>
</evidence>
<keyword evidence="5 6" id="KW-0961">Cell wall biogenesis/degradation</keyword>
<dbReference type="HOGENOM" id="CLU_022707_2_1_9"/>
<dbReference type="AlphaFoldDB" id="H3NJC6"/>
<dbReference type="PANTHER" id="PTHR30582:SF33">
    <property type="entry name" value="EXPORTED PROTEIN"/>
    <property type="match status" value="1"/>
</dbReference>
<dbReference type="Gene3D" id="3.10.20.800">
    <property type="match status" value="1"/>
</dbReference>
<keyword evidence="9" id="KW-1185">Reference proteome</keyword>
<dbReference type="PROSITE" id="PS52029">
    <property type="entry name" value="LD_TPASE"/>
    <property type="match status" value="1"/>
</dbReference>
<evidence type="ECO:0000256" key="1">
    <source>
        <dbReference type="ARBA" id="ARBA00004752"/>
    </source>
</evidence>
<dbReference type="InterPro" id="IPR050979">
    <property type="entry name" value="LD-transpeptidase"/>
</dbReference>
<dbReference type="GO" id="GO:0018104">
    <property type="term" value="P:peptidoglycan-protein cross-linking"/>
    <property type="evidence" value="ECO:0007669"/>
    <property type="project" value="TreeGrafter"/>
</dbReference>
<keyword evidence="4 6" id="KW-0573">Peptidoglycan synthesis</keyword>
<feature type="active site" description="Nucleophile" evidence="6">
    <location>
        <position position="438"/>
    </location>
</feature>
<dbReference type="GO" id="GO:0016740">
    <property type="term" value="F:transferase activity"/>
    <property type="evidence" value="ECO:0007669"/>
    <property type="project" value="UniProtKB-KW"/>
</dbReference>
<evidence type="ECO:0000256" key="4">
    <source>
        <dbReference type="ARBA" id="ARBA00022984"/>
    </source>
</evidence>
<reference evidence="8 9" key="1">
    <citation type="submission" date="2012-01" db="EMBL/GenBank/DDBJ databases">
        <title>The Genome Sequence of Facklamia languida CCUG 37842.</title>
        <authorList>
            <consortium name="The Broad Institute Genome Sequencing Platform"/>
            <person name="Earl A."/>
            <person name="Ward D."/>
            <person name="Feldgarden M."/>
            <person name="Gevers D."/>
            <person name="Huys G."/>
            <person name="Young S.K."/>
            <person name="Zeng Q."/>
            <person name="Gargeya S."/>
            <person name="Fitzgerald M."/>
            <person name="Haas B."/>
            <person name="Abouelleil A."/>
            <person name="Alvarado L."/>
            <person name="Arachchi H.M."/>
            <person name="Berlin A."/>
            <person name="Chapman S.B."/>
            <person name="Gearin G."/>
            <person name="Goldberg J."/>
            <person name="Griggs A."/>
            <person name="Gujja S."/>
            <person name="Hansen M."/>
            <person name="Heiman D."/>
            <person name="Howarth C."/>
            <person name="Larimer J."/>
            <person name="Lui A."/>
            <person name="MacDonald P.J.P."/>
            <person name="McCowen C."/>
            <person name="Montmayeur A."/>
            <person name="Murphy C."/>
            <person name="Neiman D."/>
            <person name="Pearson M."/>
            <person name="Priest M."/>
            <person name="Roberts A."/>
            <person name="Saif S."/>
            <person name="Shea T."/>
            <person name="Sisk P."/>
            <person name="Stolte C."/>
            <person name="Sykes S."/>
            <person name="Wortman J."/>
            <person name="Nusbaum C."/>
            <person name="Birren B."/>
        </authorList>
    </citation>
    <scope>NUCLEOTIDE SEQUENCE [LARGE SCALE GENOMIC DNA]</scope>
    <source>
        <strain evidence="8 9">CCUG 37842</strain>
    </source>
</reference>
<evidence type="ECO:0000256" key="6">
    <source>
        <dbReference type="PROSITE-ProRule" id="PRU01373"/>
    </source>
</evidence>
<comment type="caution">
    <text evidence="8">The sequence shown here is derived from an EMBL/GenBank/DDBJ whole genome shotgun (WGS) entry which is preliminary data.</text>
</comment>
<organism evidence="8 9">
    <name type="scientific">Facklamia languida CCUG 37842</name>
    <dbReference type="NCBI Taxonomy" id="883113"/>
    <lineage>
        <taxon>Bacteria</taxon>
        <taxon>Bacillati</taxon>
        <taxon>Bacillota</taxon>
        <taxon>Bacilli</taxon>
        <taxon>Lactobacillales</taxon>
        <taxon>Aerococcaceae</taxon>
        <taxon>Facklamia</taxon>
    </lineage>
</organism>
<dbReference type="OrthoDB" id="3176960at2"/>
<dbReference type="InterPro" id="IPR005490">
    <property type="entry name" value="LD_TPept_cat_dom"/>
</dbReference>
<dbReference type="GO" id="GO:0005576">
    <property type="term" value="C:extracellular region"/>
    <property type="evidence" value="ECO:0007669"/>
    <property type="project" value="TreeGrafter"/>
</dbReference>
<dbReference type="Proteomes" id="UP000006190">
    <property type="component" value="Unassembled WGS sequence"/>
</dbReference>
<dbReference type="Pfam" id="PF03734">
    <property type="entry name" value="YkuD"/>
    <property type="match status" value="1"/>
</dbReference>
<evidence type="ECO:0000256" key="3">
    <source>
        <dbReference type="ARBA" id="ARBA00022960"/>
    </source>
</evidence>
<name>H3NJC6_9LACT</name>
<keyword evidence="2" id="KW-0808">Transferase</keyword>
<dbReference type="InterPro" id="IPR038063">
    <property type="entry name" value="Transpep_catalytic_dom"/>
</dbReference>
<feature type="active site" description="Proton donor/acceptor" evidence="6">
    <location>
        <position position="417"/>
    </location>
</feature>
<dbReference type="STRING" id="883113.HMPREF9708_00965"/>
<evidence type="ECO:0000313" key="9">
    <source>
        <dbReference type="Proteomes" id="UP000006190"/>
    </source>
</evidence>
<evidence type="ECO:0000259" key="7">
    <source>
        <dbReference type="PROSITE" id="PS52029"/>
    </source>
</evidence>
<evidence type="ECO:0000256" key="5">
    <source>
        <dbReference type="ARBA" id="ARBA00023316"/>
    </source>
</evidence>
<dbReference type="GO" id="GO:0008360">
    <property type="term" value="P:regulation of cell shape"/>
    <property type="evidence" value="ECO:0007669"/>
    <property type="project" value="UniProtKB-UniRule"/>
</dbReference>